<reference evidence="2 3" key="1">
    <citation type="submission" date="2017-07" db="EMBL/GenBank/DDBJ databases">
        <title>Mechanisms for carbon and nitrogen cycling indicate functional differentiation within the Candidate Phyla Radiation.</title>
        <authorList>
            <person name="Danczak R.E."/>
            <person name="Johnston M.D."/>
            <person name="Kenah C."/>
            <person name="Slattery M."/>
            <person name="Wrighton K.C."/>
            <person name="Wilkins M.J."/>
        </authorList>
    </citation>
    <scope>NUCLEOTIDE SEQUENCE [LARGE SCALE GENOMIC DNA]</scope>
    <source>
        <strain evidence="2">Licking1014_85</strain>
    </source>
</reference>
<proteinExistence type="predicted"/>
<accession>A0A554LH25</accession>
<dbReference type="Proteomes" id="UP000315589">
    <property type="component" value="Unassembled WGS sequence"/>
</dbReference>
<evidence type="ECO:0000313" key="3">
    <source>
        <dbReference type="Proteomes" id="UP000315589"/>
    </source>
</evidence>
<dbReference type="EMBL" id="VMGI01000085">
    <property type="protein sequence ID" value="TSC92166.1"/>
    <property type="molecule type" value="Genomic_DNA"/>
</dbReference>
<gene>
    <name evidence="2" type="ORF">CEN91_551</name>
</gene>
<protein>
    <submittedName>
        <fullName evidence="2">Phenylacetic acid degradation operon negative regulatory protein</fullName>
    </submittedName>
</protein>
<dbReference type="AlphaFoldDB" id="A0A554LH25"/>
<name>A0A554LH25_9BACT</name>
<dbReference type="InterPro" id="IPR036390">
    <property type="entry name" value="WH_DNA-bd_sf"/>
</dbReference>
<organism evidence="2 3">
    <name type="scientific">Candidatus Berkelbacteria bacterium Licking1014_85</name>
    <dbReference type="NCBI Taxonomy" id="2017148"/>
    <lineage>
        <taxon>Bacteria</taxon>
        <taxon>Candidatus Berkelbacteria</taxon>
    </lineage>
</organism>
<dbReference type="Pfam" id="PF20803">
    <property type="entry name" value="PaaX_M"/>
    <property type="match status" value="1"/>
</dbReference>
<feature type="domain" description="Transcriptional repressor PaaX-like central Cas2-like" evidence="1">
    <location>
        <begin position="100"/>
        <end position="176"/>
    </location>
</feature>
<evidence type="ECO:0000313" key="2">
    <source>
        <dbReference type="EMBL" id="TSC92166.1"/>
    </source>
</evidence>
<evidence type="ECO:0000259" key="1">
    <source>
        <dbReference type="Pfam" id="PF20803"/>
    </source>
</evidence>
<sequence>MGKYNKEIIYLTSREILLTLFDVSTVFFEPSNIYRSAIRKYLNRRGIQRANAMERIRYLKRQGYIETFIEKKEQYIELTNKGVEKINKFAFEESRINQTKKWDKKWRVIIFDIPEKFKRERDIFSNKLTQLGLHRLQKSIFVYPFKCTEEIYRVTQRLNIEKYVLIMISEIIQGEEEVINNFIDHKVLSLSDLAKKSNS</sequence>
<dbReference type="Gene3D" id="3.30.70.2650">
    <property type="match status" value="1"/>
</dbReference>
<dbReference type="SUPFAM" id="SSF46785">
    <property type="entry name" value="Winged helix' DNA-binding domain"/>
    <property type="match status" value="1"/>
</dbReference>
<comment type="caution">
    <text evidence="2">The sequence shown here is derived from an EMBL/GenBank/DDBJ whole genome shotgun (WGS) entry which is preliminary data.</text>
</comment>
<dbReference type="InterPro" id="IPR048846">
    <property type="entry name" value="PaaX-like_central"/>
</dbReference>